<proteinExistence type="predicted"/>
<accession>A0ABR2TD27</accession>
<dbReference type="EMBL" id="JBBPBN010000006">
    <property type="protein sequence ID" value="KAK9035382.1"/>
    <property type="molecule type" value="Genomic_DNA"/>
</dbReference>
<keyword evidence="2" id="KW-1185">Reference proteome</keyword>
<gene>
    <name evidence="1" type="ORF">V6N11_077424</name>
</gene>
<protein>
    <recommendedName>
        <fullName evidence="3">RNase H type-1 domain-containing protein</fullName>
    </recommendedName>
</protein>
<name>A0ABR2TD27_9ROSI</name>
<reference evidence="1 2" key="1">
    <citation type="journal article" date="2024" name="G3 (Bethesda)">
        <title>Genome assembly of Hibiscus sabdariffa L. provides insights into metabolisms of medicinal natural products.</title>
        <authorList>
            <person name="Kim T."/>
        </authorList>
    </citation>
    <scope>NUCLEOTIDE SEQUENCE [LARGE SCALE GENOMIC DNA]</scope>
    <source>
        <strain evidence="1">TK-2024</strain>
        <tissue evidence="1">Old leaves</tissue>
    </source>
</reference>
<sequence length="122" mass="13722">MGPEDIDHVLQFCPKVRDHWVSVLDRRLLIRCNMIFEPDGVNRDSELAKGYMLIAECEAAFASSRSSPNLLTREEEHWEGPRLVIETDNKEVVSICSGSSATLAQNALVAAIANLLQRQWQV</sequence>
<comment type="caution">
    <text evidence="1">The sequence shown here is derived from an EMBL/GenBank/DDBJ whole genome shotgun (WGS) entry which is preliminary data.</text>
</comment>
<organism evidence="1 2">
    <name type="scientific">Hibiscus sabdariffa</name>
    <name type="common">roselle</name>
    <dbReference type="NCBI Taxonomy" id="183260"/>
    <lineage>
        <taxon>Eukaryota</taxon>
        <taxon>Viridiplantae</taxon>
        <taxon>Streptophyta</taxon>
        <taxon>Embryophyta</taxon>
        <taxon>Tracheophyta</taxon>
        <taxon>Spermatophyta</taxon>
        <taxon>Magnoliopsida</taxon>
        <taxon>eudicotyledons</taxon>
        <taxon>Gunneridae</taxon>
        <taxon>Pentapetalae</taxon>
        <taxon>rosids</taxon>
        <taxon>malvids</taxon>
        <taxon>Malvales</taxon>
        <taxon>Malvaceae</taxon>
        <taxon>Malvoideae</taxon>
        <taxon>Hibiscus</taxon>
    </lineage>
</organism>
<dbReference type="Proteomes" id="UP001396334">
    <property type="component" value="Unassembled WGS sequence"/>
</dbReference>
<evidence type="ECO:0000313" key="1">
    <source>
        <dbReference type="EMBL" id="KAK9035382.1"/>
    </source>
</evidence>
<evidence type="ECO:0000313" key="2">
    <source>
        <dbReference type="Proteomes" id="UP001396334"/>
    </source>
</evidence>
<evidence type="ECO:0008006" key="3">
    <source>
        <dbReference type="Google" id="ProtNLM"/>
    </source>
</evidence>